<evidence type="ECO:0000313" key="2">
    <source>
        <dbReference type="Proteomes" id="UP000177140"/>
    </source>
</evidence>
<dbReference type="AlphaFoldDB" id="A0A1G2QLQ4"/>
<name>A0A1G2QLQ4_9BACT</name>
<gene>
    <name evidence="1" type="ORF">A2556_02710</name>
</gene>
<reference evidence="1 2" key="1">
    <citation type="journal article" date="2016" name="Nat. Commun.">
        <title>Thousands of microbial genomes shed light on interconnected biogeochemical processes in an aquifer system.</title>
        <authorList>
            <person name="Anantharaman K."/>
            <person name="Brown C.T."/>
            <person name="Hug L.A."/>
            <person name="Sharon I."/>
            <person name="Castelle C.J."/>
            <person name="Probst A.J."/>
            <person name="Thomas B.C."/>
            <person name="Singh A."/>
            <person name="Wilkins M.J."/>
            <person name="Karaoz U."/>
            <person name="Brodie E.L."/>
            <person name="Williams K.H."/>
            <person name="Hubbard S.S."/>
            <person name="Banfield J.F."/>
        </authorList>
    </citation>
    <scope>NUCLEOTIDE SEQUENCE [LARGE SCALE GENOMIC DNA]</scope>
</reference>
<accession>A0A1G2QLQ4</accession>
<dbReference type="Proteomes" id="UP000177140">
    <property type="component" value="Unassembled WGS sequence"/>
</dbReference>
<organism evidence="1 2">
    <name type="scientific">Candidatus Vogelbacteria bacterium RIFOXYD2_FULL_44_9</name>
    <dbReference type="NCBI Taxonomy" id="1802441"/>
    <lineage>
        <taxon>Bacteria</taxon>
        <taxon>Candidatus Vogeliibacteriota</taxon>
    </lineage>
</organism>
<comment type="caution">
    <text evidence="1">The sequence shown here is derived from an EMBL/GenBank/DDBJ whole genome shotgun (WGS) entry which is preliminary data.</text>
</comment>
<proteinExistence type="predicted"/>
<evidence type="ECO:0000313" key="1">
    <source>
        <dbReference type="EMBL" id="OHA60932.1"/>
    </source>
</evidence>
<protein>
    <submittedName>
        <fullName evidence="1">Uncharacterized protein</fullName>
    </submittedName>
</protein>
<dbReference type="EMBL" id="MHTM01000042">
    <property type="protein sequence ID" value="OHA60932.1"/>
    <property type="molecule type" value="Genomic_DNA"/>
</dbReference>
<sequence length="150" mass="16993">MPSRVRPYSALKKQKICTMLMLDRTKWEVDMRHAIVFFVLLNAFGCATTRQEPPELEQEVRMTFQIIDNQCPEVRVVTFERFQDNGVRLAHAEPILSLTVPPGAQAGLLLKSGNYKFSIFEKRDGKLVPIMDVPSMISGKETVFHIGPTG</sequence>